<feature type="compositionally biased region" description="Polar residues" evidence="1">
    <location>
        <begin position="173"/>
        <end position="194"/>
    </location>
</feature>
<name>A0A1X7SVR4_AMPQE</name>
<dbReference type="eggNOG" id="KOG0928">
    <property type="taxonomic scope" value="Eukaryota"/>
</dbReference>
<dbReference type="EnsemblMetazoa" id="Aqu2.1.06160_001">
    <property type="protein sequence ID" value="Aqu2.1.06160_001"/>
    <property type="gene ID" value="Aqu2.1.06160"/>
</dbReference>
<feature type="region of interest" description="Disordered" evidence="1">
    <location>
        <begin position="173"/>
        <end position="212"/>
    </location>
</feature>
<reference evidence="2" key="1">
    <citation type="submission" date="2017-05" db="UniProtKB">
        <authorList>
            <consortium name="EnsemblMetazoa"/>
        </authorList>
    </citation>
    <scope>IDENTIFICATION</scope>
</reference>
<evidence type="ECO:0000256" key="1">
    <source>
        <dbReference type="SAM" id="MobiDB-lite"/>
    </source>
</evidence>
<dbReference type="STRING" id="400682.A0A1X7SVR4"/>
<protein>
    <submittedName>
        <fullName evidence="2">Uncharacterized protein</fullName>
    </submittedName>
</protein>
<proteinExistence type="predicted"/>
<sequence>MPTSQVKVCFCHAQGSTVSRNLVHLNCLEAILQFECFRISETLKMFKTADSNEKFRYFIDVMQHFSLEKAVVNTSEVTLYYKVANLVDGALDIVRPFCSVVINEETIGPITGLAIGALDKFFASGLLDPSYDKAAHGFCEVAEAITHARFVGTSTASDEVVLMKVLIVPDNEGGSSLSGDSPTAPAGSTFTTSRGVHFSGPVGGGDEGEKSPHGMPCVREVLRFFISIINPKDRNDKRVICIGLDLVTVMLECGGKSL</sequence>
<dbReference type="InParanoid" id="A0A1X7SVR4"/>
<organism evidence="2">
    <name type="scientific">Amphimedon queenslandica</name>
    <name type="common">Sponge</name>
    <dbReference type="NCBI Taxonomy" id="400682"/>
    <lineage>
        <taxon>Eukaryota</taxon>
        <taxon>Metazoa</taxon>
        <taxon>Porifera</taxon>
        <taxon>Demospongiae</taxon>
        <taxon>Heteroscleromorpha</taxon>
        <taxon>Haplosclerida</taxon>
        <taxon>Niphatidae</taxon>
        <taxon>Amphimedon</taxon>
    </lineage>
</organism>
<dbReference type="OrthoDB" id="5965305at2759"/>
<evidence type="ECO:0000313" key="2">
    <source>
        <dbReference type="EnsemblMetazoa" id="Aqu2.1.06160_001"/>
    </source>
</evidence>
<dbReference type="AlphaFoldDB" id="A0A1X7SVR4"/>
<accession>A0A1X7SVR4</accession>